<dbReference type="GO" id="GO:0017025">
    <property type="term" value="F:TBP-class protein binding"/>
    <property type="evidence" value="ECO:0007669"/>
    <property type="project" value="TreeGrafter"/>
</dbReference>
<feature type="signal peptide" evidence="8">
    <location>
        <begin position="1"/>
        <end position="29"/>
    </location>
</feature>
<feature type="region of interest" description="Disordered" evidence="7">
    <location>
        <begin position="274"/>
        <end position="333"/>
    </location>
</feature>
<evidence type="ECO:0000256" key="1">
    <source>
        <dbReference type="ARBA" id="ARBA00004123"/>
    </source>
</evidence>
<dbReference type="InterPro" id="IPR009072">
    <property type="entry name" value="Histone-fold"/>
</dbReference>
<name>A0A4U8UUS5_STECR</name>
<evidence type="ECO:0000313" key="11">
    <source>
        <dbReference type="Proteomes" id="UP000298663"/>
    </source>
</evidence>
<dbReference type="PANTHER" id="PTHR12264">
    <property type="entry name" value="TRANSCRIPTION INITIATION FACTOR TFIID SUBUNIT 12"/>
    <property type="match status" value="1"/>
</dbReference>
<dbReference type="GO" id="GO:0046982">
    <property type="term" value="F:protein heterodimerization activity"/>
    <property type="evidence" value="ECO:0007669"/>
    <property type="project" value="InterPro"/>
</dbReference>
<feature type="compositionally biased region" description="Low complexity" evidence="7">
    <location>
        <begin position="286"/>
        <end position="296"/>
    </location>
</feature>
<evidence type="ECO:0000259" key="9">
    <source>
        <dbReference type="Pfam" id="PF03847"/>
    </source>
</evidence>
<keyword evidence="6" id="KW-0539">Nucleus</keyword>
<evidence type="ECO:0000256" key="6">
    <source>
        <dbReference type="ARBA" id="ARBA00023242"/>
    </source>
</evidence>
<dbReference type="EMBL" id="AZBU02000001">
    <property type="protein sequence ID" value="TMS37076.1"/>
    <property type="molecule type" value="Genomic_DNA"/>
</dbReference>
<dbReference type="Proteomes" id="UP000298663">
    <property type="component" value="Unassembled WGS sequence"/>
</dbReference>
<evidence type="ECO:0000256" key="8">
    <source>
        <dbReference type="SAM" id="SignalP"/>
    </source>
</evidence>
<dbReference type="SUPFAM" id="SSF47113">
    <property type="entry name" value="Histone-fold"/>
    <property type="match status" value="1"/>
</dbReference>
<dbReference type="OrthoDB" id="2193432at2759"/>
<comment type="caution">
    <text evidence="10">The sequence shown here is derived from an EMBL/GenBank/DDBJ whole genome shotgun (WGS) entry which is preliminary data.</text>
</comment>
<evidence type="ECO:0000313" key="10">
    <source>
        <dbReference type="EMBL" id="TMS37076.1"/>
    </source>
</evidence>
<reference evidence="10 11" key="2">
    <citation type="journal article" date="2019" name="G3 (Bethesda)">
        <title>Hybrid Assembly of the Genome of the Entomopathogenic Nematode Steinernema carpocapsae Identifies the X-Chromosome.</title>
        <authorList>
            <person name="Serra L."/>
            <person name="Macchietto M."/>
            <person name="Macias-Munoz A."/>
            <person name="McGill C.J."/>
            <person name="Rodriguez I.M."/>
            <person name="Rodriguez B."/>
            <person name="Murad R."/>
            <person name="Mortazavi A."/>
        </authorList>
    </citation>
    <scope>NUCLEOTIDE SEQUENCE [LARGE SCALE GENOMIC DNA]</scope>
    <source>
        <strain evidence="10 11">ALL</strain>
    </source>
</reference>
<organism evidence="10 11">
    <name type="scientific">Steinernema carpocapsae</name>
    <name type="common">Entomopathogenic nematode</name>
    <dbReference type="NCBI Taxonomy" id="34508"/>
    <lineage>
        <taxon>Eukaryota</taxon>
        <taxon>Metazoa</taxon>
        <taxon>Ecdysozoa</taxon>
        <taxon>Nematoda</taxon>
        <taxon>Chromadorea</taxon>
        <taxon>Rhabditida</taxon>
        <taxon>Tylenchina</taxon>
        <taxon>Panagrolaimomorpha</taxon>
        <taxon>Strongyloidoidea</taxon>
        <taxon>Steinernematidae</taxon>
        <taxon>Steinernema</taxon>
    </lineage>
</organism>
<evidence type="ECO:0000256" key="7">
    <source>
        <dbReference type="SAM" id="MobiDB-lite"/>
    </source>
</evidence>
<dbReference type="GO" id="GO:0003677">
    <property type="term" value="F:DNA binding"/>
    <property type="evidence" value="ECO:0007669"/>
    <property type="project" value="TreeGrafter"/>
</dbReference>
<dbReference type="GO" id="GO:0051123">
    <property type="term" value="P:RNA polymerase II preinitiation complex assembly"/>
    <property type="evidence" value="ECO:0007669"/>
    <property type="project" value="TreeGrafter"/>
</dbReference>
<accession>A0A4U8UUS5</accession>
<dbReference type="CDD" id="cd07981">
    <property type="entry name" value="HFD_TAF12"/>
    <property type="match status" value="1"/>
</dbReference>
<dbReference type="InterPro" id="IPR003228">
    <property type="entry name" value="TFIID_TAF12_dom"/>
</dbReference>
<evidence type="ECO:0000256" key="5">
    <source>
        <dbReference type="ARBA" id="ARBA00023163"/>
    </source>
</evidence>
<dbReference type="PANTHER" id="PTHR12264:SF21">
    <property type="entry name" value="TRANSCRIPTION INITIATION FACTOR TFIID SUBUNIT 12"/>
    <property type="match status" value="1"/>
</dbReference>
<sequence length="495" mass="54602">MWFPAAFPCCSSSIFWLAVVSMQEANGGAESHCHYEVNCGIVGMADYPGQQHNVGGSEMMPVGAGNQMQQHTHSMGHQQHMMGQQMQPPQMMPMQLRGAANQSQFAHRMTGGPIMMHPRQPSAMNYRPQVMRIPMDQQRFAFVGNEHVHQMGVLHSGAPQQPGHSNFSQVSQGHQHPHQHQMVSQHQMMPQQMQKQMGSVSSKMTSGANHGLPAVTYNQNLSLNTTVIHQRQPGPGTFRQPLIRQPMDPRMVFMIPNEQMQHMERARMQNVMQQRAMAPNQPPHPSQMHQPPQSSSALRQALGCMTSSGPMSSMSTTSTPPAPTPLSSTPTPGMTVTAESVHSFGDEASGSGDVAFHREHLSTSSLSSALGNQIIHINPKLANQPVLSREALDRIVKSVDPHETLEDDVADAICVMMDEFIDDVIGEASRVARHRGGTRIEGRDVSYALEHFFDMPVSTDSFFTGSQSLANRARLVTSDAHQQRMALIRKTLKKP</sequence>
<reference evidence="10 11" key="1">
    <citation type="journal article" date="2015" name="Genome Biol.">
        <title>Comparative genomics of Steinernema reveals deeply conserved gene regulatory networks.</title>
        <authorList>
            <person name="Dillman A.R."/>
            <person name="Macchietto M."/>
            <person name="Porter C.F."/>
            <person name="Rogers A."/>
            <person name="Williams B."/>
            <person name="Antoshechkin I."/>
            <person name="Lee M.M."/>
            <person name="Goodwin Z."/>
            <person name="Lu X."/>
            <person name="Lewis E.E."/>
            <person name="Goodrich-Blair H."/>
            <person name="Stock S.P."/>
            <person name="Adams B.J."/>
            <person name="Sternberg P.W."/>
            <person name="Mortazavi A."/>
        </authorList>
    </citation>
    <scope>NUCLEOTIDE SEQUENCE [LARGE SCALE GENOMIC DNA]</scope>
    <source>
        <strain evidence="10 11">ALL</strain>
    </source>
</reference>
<keyword evidence="8" id="KW-0732">Signal</keyword>
<keyword evidence="11" id="KW-1185">Reference proteome</keyword>
<comment type="subcellular location">
    <subcellularLocation>
        <location evidence="1">Nucleus</location>
    </subcellularLocation>
</comment>
<dbReference type="AlphaFoldDB" id="A0A4U8UUS5"/>
<dbReference type="Gene3D" id="1.10.20.10">
    <property type="entry name" value="Histone, subunit A"/>
    <property type="match status" value="1"/>
</dbReference>
<feature type="chain" id="PRO_5020947180" description="Transcription initiation factor TFIID subunit 12" evidence="8">
    <location>
        <begin position="30"/>
        <end position="495"/>
    </location>
</feature>
<proteinExistence type="inferred from homology"/>
<feature type="compositionally biased region" description="Low complexity" evidence="7">
    <location>
        <begin position="305"/>
        <end position="333"/>
    </location>
</feature>
<keyword evidence="4" id="KW-0805">Transcription regulation</keyword>
<dbReference type="GO" id="GO:0000124">
    <property type="term" value="C:SAGA complex"/>
    <property type="evidence" value="ECO:0007669"/>
    <property type="project" value="InterPro"/>
</dbReference>
<comment type="similarity">
    <text evidence="2">Belongs to the TAF12 family.</text>
</comment>
<protein>
    <recommendedName>
        <fullName evidence="3">Transcription initiation factor TFIID subunit 12</fullName>
    </recommendedName>
</protein>
<keyword evidence="5" id="KW-0804">Transcription</keyword>
<dbReference type="STRING" id="34508.A0A4U8UUS5"/>
<gene>
    <name evidence="10" type="ORF">L596_004089</name>
</gene>
<dbReference type="GO" id="GO:0005669">
    <property type="term" value="C:transcription factor TFIID complex"/>
    <property type="evidence" value="ECO:0007669"/>
    <property type="project" value="InterPro"/>
</dbReference>
<dbReference type="InterPro" id="IPR037794">
    <property type="entry name" value="TAF12"/>
</dbReference>
<evidence type="ECO:0000256" key="3">
    <source>
        <dbReference type="ARBA" id="ARBA00017484"/>
    </source>
</evidence>
<evidence type="ECO:0000256" key="2">
    <source>
        <dbReference type="ARBA" id="ARBA00007530"/>
    </source>
</evidence>
<evidence type="ECO:0000256" key="4">
    <source>
        <dbReference type="ARBA" id="ARBA00023015"/>
    </source>
</evidence>
<feature type="domain" description="Transcription initiation factor TFIID subunit 12" evidence="9">
    <location>
        <begin position="389"/>
        <end position="455"/>
    </location>
</feature>
<dbReference type="Pfam" id="PF03847">
    <property type="entry name" value="TFIID_20kDa"/>
    <property type="match status" value="1"/>
</dbReference>